<dbReference type="Proteomes" id="UP000269721">
    <property type="component" value="Unassembled WGS sequence"/>
</dbReference>
<sequence>MRGIWYSQSPVVPCSLGCSEISSTTAAPVAKYKSITVSSKGVIIDSKQPYRYSPHGDVVAALLLSIIDKVKQHIETLTSLPVIEFSRAIGAFAAKFKLILDIFDPPGDYIMYFIKPSLVYTHSDNFALATVVCNIQLELPTGMTGFTESQSYHYMTLLPKFKLKAVCPGDEVETAVGKMEVISTGLFGVNTPWWPCKDTLKPWMTRRMLMLDMSVNAFDLPKADASCTEFSRMHFVHTFLYYCLTTPKLPITPNNLMNTIFAAKSHIATRASEPPFNTIILLAKNICTEVVLGDTENTDDCAVEAKGGFKYSELVYNWGFYMSPPSADAMLTVEKKRTVGAPRHLGSTDTPIHTQLWDHSSEPVKLPSSTVLFMIGEQHRTPELPRSNNCGTMTSPLRDFMKHIICWNKISEYPQNQSMQPKFGYQMVAPDPSTSTYQVPADTSAGSKLFPHSSETLNVKFTMDAVVQARYIKASVMQLKEPENTQYANQPLTTQFLSTIQLGTSYSDASYIEHLLSGKLILEYRKNVGKRDKNQNSRILRDGSSGHGIRHLLVGIPAKLVENIILFLRNVYKFQVTTESSTAMYGGVQLKNLMGDSHLNLKLMHSLNESTNNGPPHISVVKSADSSGNVGGASASTSKGQAPWPSCAFSVTQAQQSPVIPSRNYRVVLARLASPAASLMTFTPAPTTIAVPLGASTDAPAPTLIQYRTLVINADM</sequence>
<evidence type="ECO:0000313" key="1">
    <source>
        <dbReference type="EMBL" id="RKO94641.1"/>
    </source>
</evidence>
<name>A0A4P9WND9_9FUNG</name>
<accession>A0A4P9WND9</accession>
<dbReference type="OrthoDB" id="2183175at2759"/>
<keyword evidence="2" id="KW-1185">Reference proteome</keyword>
<dbReference type="EMBL" id="KZ993846">
    <property type="protein sequence ID" value="RKO94641.1"/>
    <property type="molecule type" value="Genomic_DNA"/>
</dbReference>
<proteinExistence type="predicted"/>
<dbReference type="AlphaFoldDB" id="A0A4P9WND9"/>
<reference evidence="2" key="1">
    <citation type="journal article" date="2018" name="Nat. Microbiol.">
        <title>Leveraging single-cell genomics to expand the fungal tree of life.</title>
        <authorList>
            <person name="Ahrendt S.R."/>
            <person name="Quandt C.A."/>
            <person name="Ciobanu D."/>
            <person name="Clum A."/>
            <person name="Salamov A."/>
            <person name="Andreopoulos B."/>
            <person name="Cheng J.F."/>
            <person name="Woyke T."/>
            <person name="Pelin A."/>
            <person name="Henrissat B."/>
            <person name="Reynolds N.K."/>
            <person name="Benny G.L."/>
            <person name="Smith M.E."/>
            <person name="James T.Y."/>
            <person name="Grigoriev I.V."/>
        </authorList>
    </citation>
    <scope>NUCLEOTIDE SEQUENCE [LARGE SCALE GENOMIC DNA]</scope>
</reference>
<organism evidence="1 2">
    <name type="scientific">Blyttiomyces helicus</name>
    <dbReference type="NCBI Taxonomy" id="388810"/>
    <lineage>
        <taxon>Eukaryota</taxon>
        <taxon>Fungi</taxon>
        <taxon>Fungi incertae sedis</taxon>
        <taxon>Chytridiomycota</taxon>
        <taxon>Chytridiomycota incertae sedis</taxon>
        <taxon>Chytridiomycetes</taxon>
        <taxon>Chytridiomycetes incertae sedis</taxon>
        <taxon>Blyttiomyces</taxon>
    </lineage>
</organism>
<gene>
    <name evidence="1" type="ORF">BDK51DRAFT_39689</name>
</gene>
<evidence type="ECO:0000313" key="2">
    <source>
        <dbReference type="Proteomes" id="UP000269721"/>
    </source>
</evidence>
<protein>
    <submittedName>
        <fullName evidence="1">Uncharacterized protein</fullName>
    </submittedName>
</protein>